<evidence type="ECO:0000313" key="3">
    <source>
        <dbReference type="Proteomes" id="UP000199318"/>
    </source>
</evidence>
<evidence type="ECO:0000313" key="2">
    <source>
        <dbReference type="EMBL" id="SER98424.1"/>
    </source>
</evidence>
<dbReference type="AlphaFoldDB" id="A0A1H9TN48"/>
<name>A0A1H9TN48_9BACI</name>
<feature type="chain" id="PRO_5038463794" description="Lipoprotein" evidence="1">
    <location>
        <begin position="27"/>
        <end position="178"/>
    </location>
</feature>
<dbReference type="PROSITE" id="PS51257">
    <property type="entry name" value="PROKAR_LIPOPROTEIN"/>
    <property type="match status" value="1"/>
</dbReference>
<comment type="caution">
    <text evidence="2">The sequence shown here is derived from an EMBL/GenBank/DDBJ whole genome shotgun (WGS) entry which is preliminary data.</text>
</comment>
<organism evidence="2 3">
    <name type="scientific">Salisediminibacterium halotolerans</name>
    <dbReference type="NCBI Taxonomy" id="517425"/>
    <lineage>
        <taxon>Bacteria</taxon>
        <taxon>Bacillati</taxon>
        <taxon>Bacillota</taxon>
        <taxon>Bacilli</taxon>
        <taxon>Bacillales</taxon>
        <taxon>Bacillaceae</taxon>
        <taxon>Salisediminibacterium</taxon>
    </lineage>
</organism>
<keyword evidence="3" id="KW-1185">Reference proteome</keyword>
<keyword evidence="1" id="KW-0732">Signal</keyword>
<dbReference type="Proteomes" id="UP000199318">
    <property type="component" value="Unassembled WGS sequence"/>
</dbReference>
<evidence type="ECO:0008006" key="4">
    <source>
        <dbReference type="Google" id="ProtNLM"/>
    </source>
</evidence>
<proteinExistence type="predicted"/>
<reference evidence="3" key="1">
    <citation type="submission" date="2016-10" db="EMBL/GenBank/DDBJ databases">
        <authorList>
            <person name="de Groot N.N."/>
        </authorList>
    </citation>
    <scope>NUCLEOTIDE SEQUENCE [LARGE SCALE GENOMIC DNA]</scope>
    <source>
        <strain evidence="3">10nlg</strain>
    </source>
</reference>
<evidence type="ECO:0000256" key="1">
    <source>
        <dbReference type="SAM" id="SignalP"/>
    </source>
</evidence>
<accession>A0A1H9TN48</accession>
<dbReference type="OrthoDB" id="2966818at2"/>
<gene>
    <name evidence="2" type="ORF">SAMN05444126_11088</name>
</gene>
<protein>
    <recommendedName>
        <fullName evidence="4">Lipoprotein</fullName>
    </recommendedName>
</protein>
<dbReference type="RefSeq" id="WP_093072788.1">
    <property type="nucleotide sequence ID" value="NZ_FOGV01000010.1"/>
</dbReference>
<dbReference type="EMBL" id="FOGV01000010">
    <property type="protein sequence ID" value="SER98424.1"/>
    <property type="molecule type" value="Genomic_DNA"/>
</dbReference>
<feature type="signal peptide" evidence="1">
    <location>
        <begin position="1"/>
        <end position="26"/>
    </location>
</feature>
<dbReference type="STRING" id="1464123.SAMN05444126_11088"/>
<sequence length="178" mass="20308">MRIGSFLKGGLLIVALLTALTACNHAEATLKEAKEEMPFPVIGPDPLAEEWQMGETHVEDALVITTFRHEEDDSRQIELIQDPTIQGLKIEMVRDFLIAEDQTILQDEAERQMIETSRYVGEVTFETRDDNDVQMTFVQKEDVYQSQTDDIPFYQVAGRDVSVHEMIDFVEDLDVLNS</sequence>